<keyword evidence="9" id="KW-1185">Reference proteome</keyword>
<feature type="transmembrane region" description="Helical" evidence="7">
    <location>
        <begin position="53"/>
        <end position="71"/>
    </location>
</feature>
<protein>
    <recommendedName>
        <fullName evidence="10">DoxX family protein</fullName>
    </recommendedName>
</protein>
<dbReference type="InterPro" id="IPR032808">
    <property type="entry name" value="DoxX"/>
</dbReference>
<dbReference type="EMBL" id="MVHS01000022">
    <property type="protein sequence ID" value="ORA70364.1"/>
    <property type="molecule type" value="Genomic_DNA"/>
</dbReference>
<evidence type="ECO:0000256" key="7">
    <source>
        <dbReference type="SAM" id="Phobius"/>
    </source>
</evidence>
<sequence>MSDSFTDRLDAFAPVVLSVFRIIVGLGFLVHGTSKIFGYPAGPALDMSAGSPWWAGVIEVVVGALVALGLFTRPAAFLGSGTMAVAYFTAHAPDGFWPILNNGELAALYCFALFLLVFTGPGPIALLRR</sequence>
<comment type="subcellular location">
    <subcellularLocation>
        <location evidence="1">Cell membrane</location>
        <topology evidence="1">Multi-pass membrane protein</topology>
    </subcellularLocation>
</comment>
<evidence type="ECO:0000256" key="4">
    <source>
        <dbReference type="ARBA" id="ARBA00022692"/>
    </source>
</evidence>
<dbReference type="STRING" id="444597.BST26_11035"/>
<comment type="caution">
    <text evidence="8">The sequence shown here is derived from an EMBL/GenBank/DDBJ whole genome shotgun (WGS) entry which is preliminary data.</text>
</comment>
<dbReference type="InterPro" id="IPR051907">
    <property type="entry name" value="DoxX-like_oxidoreductase"/>
</dbReference>
<dbReference type="Pfam" id="PF07681">
    <property type="entry name" value="DoxX"/>
    <property type="match status" value="1"/>
</dbReference>
<evidence type="ECO:0000256" key="1">
    <source>
        <dbReference type="ARBA" id="ARBA00004651"/>
    </source>
</evidence>
<accession>A0A1X0DD88</accession>
<dbReference type="GO" id="GO:0005886">
    <property type="term" value="C:plasma membrane"/>
    <property type="evidence" value="ECO:0007669"/>
    <property type="project" value="UniProtKB-SubCell"/>
</dbReference>
<dbReference type="OrthoDB" id="9808524at2"/>
<keyword evidence="5 7" id="KW-1133">Transmembrane helix</keyword>
<reference evidence="8 9" key="1">
    <citation type="submission" date="2016-12" db="EMBL/GenBank/DDBJ databases">
        <title>The new phylogeny of genus Mycobacterium.</title>
        <authorList>
            <person name="Tortoli E."/>
            <person name="Trovato A."/>
            <person name="Cirillo D.M."/>
        </authorList>
    </citation>
    <scope>NUCLEOTIDE SEQUENCE [LARGE SCALE GENOMIC DNA]</scope>
    <source>
        <strain evidence="8 9">DSM 45130</strain>
    </source>
</reference>
<evidence type="ECO:0008006" key="10">
    <source>
        <dbReference type="Google" id="ProtNLM"/>
    </source>
</evidence>
<keyword evidence="4 7" id="KW-0812">Transmembrane</keyword>
<feature type="transmembrane region" description="Helical" evidence="7">
    <location>
        <begin position="106"/>
        <end position="127"/>
    </location>
</feature>
<dbReference type="PANTHER" id="PTHR33452:SF4">
    <property type="entry name" value="BLL4328 PROTEIN"/>
    <property type="match status" value="1"/>
</dbReference>
<proteinExistence type="inferred from homology"/>
<evidence type="ECO:0000256" key="5">
    <source>
        <dbReference type="ARBA" id="ARBA00022989"/>
    </source>
</evidence>
<evidence type="ECO:0000256" key="3">
    <source>
        <dbReference type="ARBA" id="ARBA00022475"/>
    </source>
</evidence>
<evidence type="ECO:0000313" key="9">
    <source>
        <dbReference type="Proteomes" id="UP000192801"/>
    </source>
</evidence>
<evidence type="ECO:0000256" key="2">
    <source>
        <dbReference type="ARBA" id="ARBA00006679"/>
    </source>
</evidence>
<dbReference type="AlphaFoldDB" id="A0A1X0DD88"/>
<gene>
    <name evidence="8" type="ORF">BST26_11035</name>
</gene>
<keyword evidence="6 7" id="KW-0472">Membrane</keyword>
<feature type="transmembrane region" description="Helical" evidence="7">
    <location>
        <begin position="83"/>
        <end position="100"/>
    </location>
</feature>
<keyword evidence="3" id="KW-1003">Cell membrane</keyword>
<dbReference type="PANTHER" id="PTHR33452">
    <property type="entry name" value="OXIDOREDUCTASE CATD-RELATED"/>
    <property type="match status" value="1"/>
</dbReference>
<feature type="transmembrane region" description="Helical" evidence="7">
    <location>
        <begin position="12"/>
        <end position="33"/>
    </location>
</feature>
<evidence type="ECO:0000256" key="6">
    <source>
        <dbReference type="ARBA" id="ARBA00023136"/>
    </source>
</evidence>
<comment type="similarity">
    <text evidence="2">Belongs to the DoxX family.</text>
</comment>
<name>A0A1X0DD88_9MYCO</name>
<dbReference type="Proteomes" id="UP000192801">
    <property type="component" value="Unassembled WGS sequence"/>
</dbReference>
<organism evidence="8 9">
    <name type="scientific">Mycolicibacterium insubricum</name>
    <dbReference type="NCBI Taxonomy" id="444597"/>
    <lineage>
        <taxon>Bacteria</taxon>
        <taxon>Bacillati</taxon>
        <taxon>Actinomycetota</taxon>
        <taxon>Actinomycetes</taxon>
        <taxon>Mycobacteriales</taxon>
        <taxon>Mycobacteriaceae</taxon>
        <taxon>Mycolicibacterium</taxon>
    </lineage>
</organism>
<evidence type="ECO:0000313" key="8">
    <source>
        <dbReference type="EMBL" id="ORA70364.1"/>
    </source>
</evidence>